<dbReference type="Gene3D" id="3.40.190.10">
    <property type="entry name" value="Periplasmic binding protein-like II"/>
    <property type="match status" value="1"/>
</dbReference>
<proteinExistence type="inferred from homology"/>
<dbReference type="Pfam" id="PF03401">
    <property type="entry name" value="TctC"/>
    <property type="match status" value="1"/>
</dbReference>
<protein>
    <submittedName>
        <fullName evidence="3">Tripartite-type tricarboxylate transporter, receptor component TctC</fullName>
    </submittedName>
</protein>
<dbReference type="AlphaFoldDB" id="A0A1I3Z323"/>
<dbReference type="Proteomes" id="UP000199473">
    <property type="component" value="Unassembled WGS sequence"/>
</dbReference>
<organism evidence="3 4">
    <name type="scientific">Falsiroseomonas stagni DSM 19981</name>
    <dbReference type="NCBI Taxonomy" id="1123062"/>
    <lineage>
        <taxon>Bacteria</taxon>
        <taxon>Pseudomonadati</taxon>
        <taxon>Pseudomonadota</taxon>
        <taxon>Alphaproteobacteria</taxon>
        <taxon>Acetobacterales</taxon>
        <taxon>Roseomonadaceae</taxon>
        <taxon>Falsiroseomonas</taxon>
    </lineage>
</organism>
<dbReference type="PANTHER" id="PTHR42928">
    <property type="entry name" value="TRICARBOXYLATE-BINDING PROTEIN"/>
    <property type="match status" value="1"/>
</dbReference>
<evidence type="ECO:0000256" key="1">
    <source>
        <dbReference type="ARBA" id="ARBA00006987"/>
    </source>
</evidence>
<dbReference type="SUPFAM" id="SSF53850">
    <property type="entry name" value="Periplasmic binding protein-like II"/>
    <property type="match status" value="1"/>
</dbReference>
<sequence>MGRIIMGRRAAIAGAAVGWLAAPAFAQAPWPDKPVRILVAFPPGASTDVLARALAHALAPVLGQPVVVENRPGAGGNIATVAVKRSPPDGSLFLAHSVAFSVNPSLFRNAGYDAATDFEPVAMLASTPNIITVNTEKLAVANLGELIAQARTRPLDYGSSGIGTTTHLGMELLFRSLARVEVQHVPFGPAQAVTAVVGGQVPIGSTSLPPALPMVRDGRLRGIAVTSLRRDPALPDVPTVAEQGFPGFEALTWFGLMAPHGTPPAITDRMNAEINKVLTSAETRTRLDAMGFVPDARDRPAFAAYLAEEVTKWAGVVRASGASAE</sequence>
<evidence type="ECO:0000256" key="2">
    <source>
        <dbReference type="SAM" id="SignalP"/>
    </source>
</evidence>
<dbReference type="STRING" id="1123062.SAMN02745775_10256"/>
<gene>
    <name evidence="3" type="ORF">SAMN02745775_10256</name>
</gene>
<keyword evidence="3" id="KW-0675">Receptor</keyword>
<comment type="similarity">
    <text evidence="1">Belongs to the UPF0065 (bug) family.</text>
</comment>
<dbReference type="InterPro" id="IPR042100">
    <property type="entry name" value="Bug_dom1"/>
</dbReference>
<dbReference type="Gene3D" id="3.40.190.150">
    <property type="entry name" value="Bordetella uptake gene, domain 1"/>
    <property type="match status" value="1"/>
</dbReference>
<keyword evidence="4" id="KW-1185">Reference proteome</keyword>
<dbReference type="CDD" id="cd13578">
    <property type="entry name" value="PBP2_Bug27"/>
    <property type="match status" value="1"/>
</dbReference>
<dbReference type="PIRSF" id="PIRSF017082">
    <property type="entry name" value="YflP"/>
    <property type="match status" value="1"/>
</dbReference>
<name>A0A1I3Z323_9PROT</name>
<dbReference type="RefSeq" id="WP_175533792.1">
    <property type="nucleotide sequence ID" value="NZ_FOSQ01000002.1"/>
</dbReference>
<accession>A0A1I3Z323</accession>
<feature type="signal peptide" evidence="2">
    <location>
        <begin position="1"/>
        <end position="26"/>
    </location>
</feature>
<evidence type="ECO:0000313" key="4">
    <source>
        <dbReference type="Proteomes" id="UP000199473"/>
    </source>
</evidence>
<keyword evidence="2" id="KW-0732">Signal</keyword>
<dbReference type="InterPro" id="IPR005064">
    <property type="entry name" value="BUG"/>
</dbReference>
<reference evidence="3 4" key="1">
    <citation type="submission" date="2016-10" db="EMBL/GenBank/DDBJ databases">
        <authorList>
            <person name="de Groot N.N."/>
        </authorList>
    </citation>
    <scope>NUCLEOTIDE SEQUENCE [LARGE SCALE GENOMIC DNA]</scope>
    <source>
        <strain evidence="3 4">DSM 19981</strain>
    </source>
</reference>
<feature type="chain" id="PRO_5011527061" evidence="2">
    <location>
        <begin position="27"/>
        <end position="325"/>
    </location>
</feature>
<evidence type="ECO:0000313" key="3">
    <source>
        <dbReference type="EMBL" id="SFK37886.1"/>
    </source>
</evidence>
<dbReference type="PANTHER" id="PTHR42928:SF5">
    <property type="entry name" value="BLR1237 PROTEIN"/>
    <property type="match status" value="1"/>
</dbReference>
<dbReference type="EMBL" id="FOSQ01000002">
    <property type="protein sequence ID" value="SFK37886.1"/>
    <property type="molecule type" value="Genomic_DNA"/>
</dbReference>